<sequence>MNETEDFWDTLDDKTKAAIEEGLADAEAGRDIEFSLYMKTQFGIDPSHNPRIKEILAIEPFIIKSRWTDGQVRVTDFGKFLVEYQGSRESPFGRILQPEIFIQAKTDGRTILWDNMTEMEDYDGTVIPAPLDFCPDVLFQNSTLA</sequence>
<keyword evidence="2" id="KW-1185">Reference proteome</keyword>
<dbReference type="AlphaFoldDB" id="A0A1G7F6H6"/>
<dbReference type="STRING" id="659014.SAMN04487996_106281"/>
<dbReference type="Gene3D" id="3.30.2020.10">
    <property type="entry name" value="NE0471-like N-terminal domain"/>
    <property type="match status" value="1"/>
</dbReference>
<name>A0A1G7F6H6_9BACT</name>
<protein>
    <recommendedName>
        <fullName evidence="3">DUF2442 domain-containing protein</fullName>
    </recommendedName>
</protein>
<accession>A0A1G7F6H6</accession>
<evidence type="ECO:0000313" key="2">
    <source>
        <dbReference type="Proteomes" id="UP000198748"/>
    </source>
</evidence>
<dbReference type="SUPFAM" id="SSF143880">
    <property type="entry name" value="NE0471 N-terminal domain-like"/>
    <property type="match status" value="1"/>
</dbReference>
<evidence type="ECO:0000313" key="1">
    <source>
        <dbReference type="EMBL" id="SDE71396.1"/>
    </source>
</evidence>
<organism evidence="1 2">
    <name type="scientific">Dyadobacter soli</name>
    <dbReference type="NCBI Taxonomy" id="659014"/>
    <lineage>
        <taxon>Bacteria</taxon>
        <taxon>Pseudomonadati</taxon>
        <taxon>Bacteroidota</taxon>
        <taxon>Cytophagia</taxon>
        <taxon>Cytophagales</taxon>
        <taxon>Spirosomataceae</taxon>
        <taxon>Dyadobacter</taxon>
    </lineage>
</organism>
<proteinExistence type="predicted"/>
<evidence type="ECO:0008006" key="3">
    <source>
        <dbReference type="Google" id="ProtNLM"/>
    </source>
</evidence>
<gene>
    <name evidence="1" type="ORF">SAMN04487996_106281</name>
</gene>
<dbReference type="EMBL" id="FNAN01000006">
    <property type="protein sequence ID" value="SDE71396.1"/>
    <property type="molecule type" value="Genomic_DNA"/>
</dbReference>
<dbReference type="Proteomes" id="UP000198748">
    <property type="component" value="Unassembled WGS sequence"/>
</dbReference>
<dbReference type="OrthoDB" id="337567at2"/>
<reference evidence="2" key="1">
    <citation type="submission" date="2016-10" db="EMBL/GenBank/DDBJ databases">
        <authorList>
            <person name="Varghese N."/>
            <person name="Submissions S."/>
        </authorList>
    </citation>
    <scope>NUCLEOTIDE SEQUENCE [LARGE SCALE GENOMIC DNA]</scope>
    <source>
        <strain evidence="2">DSM 25329</strain>
    </source>
</reference>
<dbReference type="InterPro" id="IPR036782">
    <property type="entry name" value="NE0471-like_N"/>
</dbReference>
<dbReference type="RefSeq" id="WP_090149596.1">
    <property type="nucleotide sequence ID" value="NZ_FNAN01000006.1"/>
</dbReference>